<evidence type="ECO:0000256" key="8">
    <source>
        <dbReference type="RuleBase" id="RU004474"/>
    </source>
</evidence>
<evidence type="ECO:0000313" key="10">
    <source>
        <dbReference type="EMBL" id="HJC23887.1"/>
    </source>
</evidence>
<dbReference type="AlphaFoldDB" id="A0A9D2NE88"/>
<comment type="function">
    <text evidence="7">Key enzyme in folate metabolism. Catalyzes an essential reaction for de novo glycine and purine synthesis, and for DNA precursor synthesis.</text>
</comment>
<dbReference type="Proteomes" id="UP000823891">
    <property type="component" value="Unassembled WGS sequence"/>
</dbReference>
<dbReference type="GO" id="GO:0006730">
    <property type="term" value="P:one-carbon metabolic process"/>
    <property type="evidence" value="ECO:0007669"/>
    <property type="project" value="UniProtKB-KW"/>
</dbReference>
<comment type="similarity">
    <text evidence="2 7 8">Belongs to the dihydrofolate reductase family.</text>
</comment>
<comment type="catalytic activity">
    <reaction evidence="7">
        <text>(6S)-5,6,7,8-tetrahydrofolate + NADP(+) = 7,8-dihydrofolate + NADPH + H(+)</text>
        <dbReference type="Rhea" id="RHEA:15009"/>
        <dbReference type="ChEBI" id="CHEBI:15378"/>
        <dbReference type="ChEBI" id="CHEBI:57451"/>
        <dbReference type="ChEBI" id="CHEBI:57453"/>
        <dbReference type="ChEBI" id="CHEBI:57783"/>
        <dbReference type="ChEBI" id="CHEBI:58349"/>
        <dbReference type="EC" id="1.5.1.3"/>
    </reaction>
</comment>
<sequence>MIALIAAFDQNRVIGKEGHIPWKIRGEQKRFKDLTTGNIVIMGRRSYEEIGRPLPGRVTIVISSTKTFSAENVYTVHSLHEALAMAGDRNIYISGGARLYEEALPFAEKLYITQIEQTFDGDTYFPDFEEADFKKEIIKHVEGEIPYTYVTYTRKGSEEA</sequence>
<evidence type="ECO:0000256" key="7">
    <source>
        <dbReference type="PIRNR" id="PIRNR000194"/>
    </source>
</evidence>
<keyword evidence="4 7" id="KW-0554">One-carbon metabolism</keyword>
<evidence type="ECO:0000256" key="1">
    <source>
        <dbReference type="ARBA" id="ARBA00004903"/>
    </source>
</evidence>
<evidence type="ECO:0000256" key="5">
    <source>
        <dbReference type="ARBA" id="ARBA00022857"/>
    </source>
</evidence>
<dbReference type="Pfam" id="PF00186">
    <property type="entry name" value="DHFR_1"/>
    <property type="match status" value="1"/>
</dbReference>
<dbReference type="GO" id="GO:0046654">
    <property type="term" value="P:tetrahydrofolate biosynthetic process"/>
    <property type="evidence" value="ECO:0007669"/>
    <property type="project" value="InterPro"/>
</dbReference>
<dbReference type="InterPro" id="IPR001796">
    <property type="entry name" value="DHFR_dom"/>
</dbReference>
<keyword evidence="6 7" id="KW-0560">Oxidoreductase</keyword>
<dbReference type="SUPFAM" id="SSF53597">
    <property type="entry name" value="Dihydrofolate reductase-like"/>
    <property type="match status" value="1"/>
</dbReference>
<gene>
    <name evidence="10" type="ORF">H9761_09300</name>
</gene>
<feature type="domain" description="DHFR" evidence="9">
    <location>
        <begin position="1"/>
        <end position="154"/>
    </location>
</feature>
<dbReference type="CDD" id="cd00209">
    <property type="entry name" value="DHFR"/>
    <property type="match status" value="1"/>
</dbReference>
<dbReference type="PROSITE" id="PS51330">
    <property type="entry name" value="DHFR_2"/>
    <property type="match status" value="1"/>
</dbReference>
<dbReference type="InterPro" id="IPR024072">
    <property type="entry name" value="DHFR-like_dom_sf"/>
</dbReference>
<dbReference type="PIRSF" id="PIRSF000194">
    <property type="entry name" value="DHFR"/>
    <property type="match status" value="1"/>
</dbReference>
<reference evidence="10" key="2">
    <citation type="submission" date="2021-04" db="EMBL/GenBank/DDBJ databases">
        <authorList>
            <person name="Gilroy R."/>
        </authorList>
    </citation>
    <scope>NUCLEOTIDE SEQUENCE</scope>
    <source>
        <strain evidence="10">USAMLcec2-132</strain>
    </source>
</reference>
<evidence type="ECO:0000256" key="2">
    <source>
        <dbReference type="ARBA" id="ARBA00009539"/>
    </source>
</evidence>
<reference evidence="10" key="1">
    <citation type="journal article" date="2021" name="PeerJ">
        <title>Extensive microbial diversity within the chicken gut microbiome revealed by metagenomics and culture.</title>
        <authorList>
            <person name="Gilroy R."/>
            <person name="Ravi A."/>
            <person name="Getino M."/>
            <person name="Pursley I."/>
            <person name="Horton D.L."/>
            <person name="Alikhan N.F."/>
            <person name="Baker D."/>
            <person name="Gharbi K."/>
            <person name="Hall N."/>
            <person name="Watson M."/>
            <person name="Adriaenssens E.M."/>
            <person name="Foster-Nyarko E."/>
            <person name="Jarju S."/>
            <person name="Secka A."/>
            <person name="Antonio M."/>
            <person name="Oren A."/>
            <person name="Chaudhuri R.R."/>
            <person name="La Ragione R."/>
            <person name="Hildebrand F."/>
            <person name="Pallen M.J."/>
        </authorList>
    </citation>
    <scope>NUCLEOTIDE SEQUENCE</scope>
    <source>
        <strain evidence="10">USAMLcec2-132</strain>
    </source>
</reference>
<keyword evidence="5 7" id="KW-0521">NADP</keyword>
<accession>A0A9D2NE88</accession>
<dbReference type="GO" id="GO:0050661">
    <property type="term" value="F:NADP binding"/>
    <property type="evidence" value="ECO:0007669"/>
    <property type="project" value="InterPro"/>
</dbReference>
<dbReference type="EMBL" id="DWWS01000032">
    <property type="protein sequence ID" value="HJC23887.1"/>
    <property type="molecule type" value="Genomic_DNA"/>
</dbReference>
<dbReference type="PANTHER" id="PTHR48069:SF3">
    <property type="entry name" value="DIHYDROFOLATE REDUCTASE"/>
    <property type="match status" value="1"/>
</dbReference>
<dbReference type="InterPro" id="IPR012259">
    <property type="entry name" value="DHFR"/>
</dbReference>
<dbReference type="GO" id="GO:0046655">
    <property type="term" value="P:folic acid metabolic process"/>
    <property type="evidence" value="ECO:0007669"/>
    <property type="project" value="TreeGrafter"/>
</dbReference>
<protein>
    <recommendedName>
        <fullName evidence="3 7">Dihydrofolate reductase</fullName>
        <ecNumber evidence="3 7">1.5.1.3</ecNumber>
    </recommendedName>
</protein>
<dbReference type="EC" id="1.5.1.3" evidence="3 7"/>
<name>A0A9D2NE88_9FIRM</name>
<dbReference type="GO" id="GO:0046452">
    <property type="term" value="P:dihydrofolate metabolic process"/>
    <property type="evidence" value="ECO:0007669"/>
    <property type="project" value="TreeGrafter"/>
</dbReference>
<dbReference type="GO" id="GO:0004146">
    <property type="term" value="F:dihydrofolate reductase activity"/>
    <property type="evidence" value="ECO:0007669"/>
    <property type="project" value="UniProtKB-EC"/>
</dbReference>
<evidence type="ECO:0000256" key="6">
    <source>
        <dbReference type="ARBA" id="ARBA00023002"/>
    </source>
</evidence>
<dbReference type="Gene3D" id="3.40.430.10">
    <property type="entry name" value="Dihydrofolate Reductase, subunit A"/>
    <property type="match status" value="1"/>
</dbReference>
<dbReference type="InterPro" id="IPR017925">
    <property type="entry name" value="DHFR_CS"/>
</dbReference>
<comment type="pathway">
    <text evidence="1 7">Cofactor biosynthesis; tetrahydrofolate biosynthesis; 5,6,7,8-tetrahydrofolate from 7,8-dihydrofolate: step 1/1.</text>
</comment>
<dbReference type="PROSITE" id="PS00075">
    <property type="entry name" value="DHFR_1"/>
    <property type="match status" value="1"/>
</dbReference>
<dbReference type="PRINTS" id="PR00070">
    <property type="entry name" value="DHFR"/>
</dbReference>
<evidence type="ECO:0000256" key="3">
    <source>
        <dbReference type="ARBA" id="ARBA00012856"/>
    </source>
</evidence>
<evidence type="ECO:0000259" key="9">
    <source>
        <dbReference type="PROSITE" id="PS51330"/>
    </source>
</evidence>
<comment type="caution">
    <text evidence="10">The sequence shown here is derived from an EMBL/GenBank/DDBJ whole genome shotgun (WGS) entry which is preliminary data.</text>
</comment>
<organism evidence="10 11">
    <name type="scientific">Candidatus Eisenbergiella merdavium</name>
    <dbReference type="NCBI Taxonomy" id="2838551"/>
    <lineage>
        <taxon>Bacteria</taxon>
        <taxon>Bacillati</taxon>
        <taxon>Bacillota</taxon>
        <taxon>Clostridia</taxon>
        <taxon>Lachnospirales</taxon>
        <taxon>Lachnospiraceae</taxon>
        <taxon>Eisenbergiella</taxon>
    </lineage>
</organism>
<proteinExistence type="inferred from homology"/>
<evidence type="ECO:0000256" key="4">
    <source>
        <dbReference type="ARBA" id="ARBA00022563"/>
    </source>
</evidence>
<dbReference type="PANTHER" id="PTHR48069">
    <property type="entry name" value="DIHYDROFOLATE REDUCTASE"/>
    <property type="match status" value="1"/>
</dbReference>
<evidence type="ECO:0000313" key="11">
    <source>
        <dbReference type="Proteomes" id="UP000823891"/>
    </source>
</evidence>